<dbReference type="PRINTS" id="PR00364">
    <property type="entry name" value="DISEASERSIST"/>
</dbReference>
<evidence type="ECO:0000256" key="2">
    <source>
        <dbReference type="ARBA" id="ARBA00022703"/>
    </source>
</evidence>
<dbReference type="SMART" id="SM00320">
    <property type="entry name" value="WD40"/>
    <property type="match status" value="7"/>
</dbReference>
<sequence length="1323" mass="152651">MEGSIIPQINDFKSVVDFDDFVDFLYSGKFINEQNYYEVYSRRENDRIAALFSIIHSKENLEDILKYLKHTYPNHEKEVREQRDFRISSVRGDFPELPPNYVSRTSLVENVKYKLMDLKYNQKLVIHGMMGYGKSCLINEVLRDNKVRQYFDNYLFWINLGDCHSKEDVWQPMLRLYNTACSVLEKKTSHCPDDLEVLKDSLIKLFLENRLKNSLIILDDIGNNDVLTVFDLKCKTVITTQNKNIFYNKSGTIFVEVKTGFSTTESLELFKKSLKISKDLPSAAEEIHNICQGHPLLISLIGSYLTENAQGVKGGQEEIWSYMKNLFSEGNYRLNEYNPGAVDVNIIVKKCVEKLLTDDNLRDLYQDLVIFQQDVNIPPEVLRILWNKKSNEVTNIMNILAEKSLIVPFFHNDLKSYIYGIHQIFLAYLKEVTAKSRKDLHRKLLAGYDRITKQNYASLPNDNYTFQFIGYHLYHAEAFDKFEIYFDLKFLESKLKAVGKEDLLRDMNKYEDYITRKVTSMKEKLNEYKDFIQRCGANLYIYHKSDIVQYALRENRDTYVFKDALKIAKASPHLYFQLQRPCEGLDYSQIINIRDDITSACFVDSPYHILIGTIQGKITLFYEDSTKEISNFVGHAGAIKNLIVSPDKTHFLSVSVDGTVLLWKFTADSSRNSRDFTYEFSISPKAKQPYWQDMYTADRGKTLPRKRFKIDEKDDFLISAAFCDNFPYTFRIATGSNKGNVIIWDAFSERQLYTTGRRGFSAPCLLYMNDEGEEIVIFGGQESIFKYKVINDQLQYISQLHNTENCNSLFCNKLHDSHGTLLAVGDRNITNWEKNKKTIMFENKIEEKINICSTLTNDNKYLVVSTNQKTVYIWDIEEEKILREFENKGLAKSLDTFYDEDKSVHILLIGSDKKTLQQCNIQPHGIEPQVEKIPVFTPFWKRKNPLTALVSDDNKLQVFSGYILISESETVLSDITCTCFSLCGNIVIYGTKNGLVCTYDLRSKIKSTLQLPTGHAVTFLKCLDPTKSYQSRIPTISSGSSSDSLDILESNIGVVLAIFENDMVAIYNDKKVFTKEIPKPVIFCCYKLFLVIDTNCKISTWNVENGNFLPVQNQDILEPVTLGAADYCQHKSMIGVFYKQSTSNFFDVYRLNKDYVLEKMKRIVMFNEKVNVVKFSCDGAMLALGMNTGAIEIYDLNNDYKHISLDLHDDPIQHLIFAPHKEPILLSVGEELAWWTLKAFQKPAKRKGRPNGIDILENLTTDLNSVNISYWADRKPIDGCDYLLSFIKLKDKAKYMSASNDFNSFLCVDSNGKVYIMEIIVPV</sequence>
<evidence type="ECO:0000259" key="5">
    <source>
        <dbReference type="Pfam" id="PF00931"/>
    </source>
</evidence>
<dbReference type="Pfam" id="PF00931">
    <property type="entry name" value="NB-ARC"/>
    <property type="match status" value="1"/>
</dbReference>
<dbReference type="GO" id="GO:0005829">
    <property type="term" value="C:cytosol"/>
    <property type="evidence" value="ECO:0007669"/>
    <property type="project" value="UniProtKB-ARBA"/>
</dbReference>
<dbReference type="SUPFAM" id="SSF50978">
    <property type="entry name" value="WD40 repeat-like"/>
    <property type="match status" value="1"/>
</dbReference>
<dbReference type="GO" id="GO:0006915">
    <property type="term" value="P:apoptotic process"/>
    <property type="evidence" value="ECO:0007669"/>
    <property type="project" value="UniProtKB-KW"/>
</dbReference>
<dbReference type="InterPro" id="IPR036388">
    <property type="entry name" value="WH-like_DNA-bd_sf"/>
</dbReference>
<dbReference type="InterPro" id="IPR042197">
    <property type="entry name" value="Apaf_helical"/>
</dbReference>
<dbReference type="Pfam" id="PF17908">
    <property type="entry name" value="APAF1_C"/>
    <property type="match status" value="1"/>
</dbReference>
<feature type="domain" description="Apoptotic protease-activating factor 1 winged-helix" evidence="7">
    <location>
        <begin position="361"/>
        <end position="429"/>
    </location>
</feature>
<reference evidence="8" key="1">
    <citation type="submission" date="2022-01" db="EMBL/GenBank/DDBJ databases">
        <authorList>
            <person name="King R."/>
        </authorList>
    </citation>
    <scope>NUCLEOTIDE SEQUENCE</scope>
</reference>
<dbReference type="SUPFAM" id="SSF52540">
    <property type="entry name" value="P-loop containing nucleoside triphosphate hydrolases"/>
    <property type="match status" value="1"/>
</dbReference>
<keyword evidence="1 4" id="KW-0853">WD repeat</keyword>
<name>A0A9P0CZT4_9CUCU</name>
<evidence type="ECO:0000259" key="7">
    <source>
        <dbReference type="Pfam" id="PF21296"/>
    </source>
</evidence>
<dbReference type="InterPro" id="IPR027417">
    <property type="entry name" value="P-loop_NTPase"/>
</dbReference>
<dbReference type="GO" id="GO:0043531">
    <property type="term" value="F:ADP binding"/>
    <property type="evidence" value="ECO:0007669"/>
    <property type="project" value="InterPro"/>
</dbReference>
<dbReference type="Gene3D" id="1.10.8.430">
    <property type="entry name" value="Helical domain of apoptotic protease-activating factors"/>
    <property type="match status" value="1"/>
</dbReference>
<dbReference type="InterPro" id="IPR002182">
    <property type="entry name" value="NB-ARC"/>
</dbReference>
<dbReference type="InterPro" id="IPR011047">
    <property type="entry name" value="Quinoprotein_ADH-like_sf"/>
</dbReference>
<feature type="domain" description="APAF-1 helical" evidence="6">
    <location>
        <begin position="438"/>
        <end position="569"/>
    </location>
</feature>
<dbReference type="PROSITE" id="PS50082">
    <property type="entry name" value="WD_REPEATS_2"/>
    <property type="match status" value="1"/>
</dbReference>
<evidence type="ECO:0000256" key="4">
    <source>
        <dbReference type="PROSITE-ProRule" id="PRU00221"/>
    </source>
</evidence>
<protein>
    <recommendedName>
        <fullName evidence="10">Apoptotic protease-activating factor 1</fullName>
    </recommendedName>
</protein>
<dbReference type="PANTHER" id="PTHR22845">
    <property type="entry name" value="APOPTOTIC PROTEASE-ACTIVATING FACTOR 1"/>
    <property type="match status" value="1"/>
</dbReference>
<dbReference type="InterPro" id="IPR036322">
    <property type="entry name" value="WD40_repeat_dom_sf"/>
</dbReference>
<dbReference type="Proteomes" id="UP001153636">
    <property type="component" value="Chromosome 4"/>
</dbReference>
<keyword evidence="3" id="KW-0677">Repeat</keyword>
<accession>A0A9P0CZT4</accession>
<evidence type="ECO:0008006" key="10">
    <source>
        <dbReference type="Google" id="ProtNLM"/>
    </source>
</evidence>
<dbReference type="Gene3D" id="1.25.40.370">
    <property type="match status" value="1"/>
</dbReference>
<dbReference type="Gene3D" id="2.130.10.10">
    <property type="entry name" value="YVTN repeat-like/Quinoprotein amine dehydrogenase"/>
    <property type="match status" value="3"/>
</dbReference>
<keyword evidence="2" id="KW-0053">Apoptosis</keyword>
<dbReference type="PROSITE" id="PS50294">
    <property type="entry name" value="WD_REPEATS_REGION"/>
    <property type="match status" value="1"/>
</dbReference>
<evidence type="ECO:0000313" key="9">
    <source>
        <dbReference type="Proteomes" id="UP001153636"/>
    </source>
</evidence>
<dbReference type="Gene3D" id="3.40.50.300">
    <property type="entry name" value="P-loop containing nucleotide triphosphate hydrolases"/>
    <property type="match status" value="1"/>
</dbReference>
<dbReference type="PANTHER" id="PTHR22845:SF5">
    <property type="entry name" value="APOPTOTIC PROTEASE-ACTIVATING FACTOR 1"/>
    <property type="match status" value="1"/>
</dbReference>
<dbReference type="Gene3D" id="1.10.10.10">
    <property type="entry name" value="Winged helix-like DNA-binding domain superfamily/Winged helix DNA-binding domain"/>
    <property type="match status" value="1"/>
</dbReference>
<dbReference type="Pfam" id="PF00400">
    <property type="entry name" value="WD40"/>
    <property type="match status" value="1"/>
</dbReference>
<dbReference type="InterPro" id="IPR001680">
    <property type="entry name" value="WD40_rpt"/>
</dbReference>
<evidence type="ECO:0000259" key="6">
    <source>
        <dbReference type="Pfam" id="PF17908"/>
    </source>
</evidence>
<evidence type="ECO:0000256" key="1">
    <source>
        <dbReference type="ARBA" id="ARBA00022574"/>
    </source>
</evidence>
<dbReference type="OrthoDB" id="1357022at2759"/>
<dbReference type="SUPFAM" id="SSF50998">
    <property type="entry name" value="Quinoprotein alcohol dehydrogenase-like"/>
    <property type="match status" value="1"/>
</dbReference>
<organism evidence="8 9">
    <name type="scientific">Psylliodes chrysocephalus</name>
    <dbReference type="NCBI Taxonomy" id="3402493"/>
    <lineage>
        <taxon>Eukaryota</taxon>
        <taxon>Metazoa</taxon>
        <taxon>Ecdysozoa</taxon>
        <taxon>Arthropoda</taxon>
        <taxon>Hexapoda</taxon>
        <taxon>Insecta</taxon>
        <taxon>Pterygota</taxon>
        <taxon>Neoptera</taxon>
        <taxon>Endopterygota</taxon>
        <taxon>Coleoptera</taxon>
        <taxon>Polyphaga</taxon>
        <taxon>Cucujiformia</taxon>
        <taxon>Chrysomeloidea</taxon>
        <taxon>Chrysomelidae</taxon>
        <taxon>Galerucinae</taxon>
        <taxon>Alticini</taxon>
        <taxon>Psylliodes</taxon>
    </lineage>
</organism>
<dbReference type="Pfam" id="PF21296">
    <property type="entry name" value="WHD_APAF1"/>
    <property type="match status" value="1"/>
</dbReference>
<feature type="domain" description="NB-ARC" evidence="5">
    <location>
        <begin position="106"/>
        <end position="273"/>
    </location>
</feature>
<dbReference type="EMBL" id="OV651816">
    <property type="protein sequence ID" value="CAH1109448.1"/>
    <property type="molecule type" value="Genomic_DNA"/>
</dbReference>
<feature type="repeat" description="WD" evidence="4">
    <location>
        <begin position="632"/>
        <end position="673"/>
    </location>
</feature>
<keyword evidence="9" id="KW-1185">Reference proteome</keyword>
<dbReference type="InterPro" id="IPR048975">
    <property type="entry name" value="WHD_APAF1"/>
</dbReference>
<evidence type="ECO:0000256" key="3">
    <source>
        <dbReference type="ARBA" id="ARBA00022737"/>
    </source>
</evidence>
<evidence type="ECO:0000313" key="8">
    <source>
        <dbReference type="EMBL" id="CAH1109448.1"/>
    </source>
</evidence>
<proteinExistence type="predicted"/>
<dbReference type="InterPro" id="IPR041452">
    <property type="entry name" value="APAF1_C"/>
</dbReference>
<gene>
    <name evidence="8" type="ORF">PSYICH_LOCUS10021</name>
</gene>
<dbReference type="InterPro" id="IPR015943">
    <property type="entry name" value="WD40/YVTN_repeat-like_dom_sf"/>
</dbReference>